<dbReference type="Pfam" id="PF00583">
    <property type="entry name" value="Acetyltransf_1"/>
    <property type="match status" value="1"/>
</dbReference>
<protein>
    <submittedName>
        <fullName evidence="4">GNAT family N-acetyltransferase</fullName>
    </submittedName>
    <submittedName>
        <fullName evidence="5">N-acetyltransferase GCN5</fullName>
    </submittedName>
</protein>
<dbReference type="RefSeq" id="WP_046785827.1">
    <property type="nucleotide sequence ID" value="NZ_JACARV010000005.1"/>
</dbReference>
<evidence type="ECO:0000313" key="5">
    <source>
        <dbReference type="EMBL" id="SUD69329.1"/>
    </source>
</evidence>
<dbReference type="GO" id="GO:0016747">
    <property type="term" value="F:acyltransferase activity, transferring groups other than amino-acyl groups"/>
    <property type="evidence" value="ECO:0007669"/>
    <property type="project" value="InterPro"/>
</dbReference>
<accession>A0A379KN45</accession>
<proteinExistence type="predicted"/>
<sequence length="189" mass="21064">MAPAETPRPQAAPAFPATTGEHWIEALDNGTHVLIRPLQPKDRQREKNFIERLSPQSRHFRFLSQLKEPGEAMLDQLMVVDQDQHMAYVALAHVDGELQEVGISRYATGADNQECECAVTVLDSWQRHGLGTLLLRHLIDHARAKGLRQMYSIDAAANVAMRDLAQAAGFTTARDPDDPSQLIHRLSLA</sequence>
<dbReference type="SUPFAM" id="SSF55729">
    <property type="entry name" value="Acyl-CoA N-acyltransferases (Nat)"/>
    <property type="match status" value="1"/>
</dbReference>
<dbReference type="PROSITE" id="PS51186">
    <property type="entry name" value="GNAT"/>
    <property type="match status" value="1"/>
</dbReference>
<dbReference type="Proteomes" id="UP000254602">
    <property type="component" value="Unassembled WGS sequence"/>
</dbReference>
<feature type="domain" description="N-acetyltransferase" evidence="3">
    <location>
        <begin position="33"/>
        <end position="189"/>
    </location>
</feature>
<dbReference type="Proteomes" id="UP000542695">
    <property type="component" value="Unassembled WGS sequence"/>
</dbReference>
<dbReference type="InterPro" id="IPR016181">
    <property type="entry name" value="Acyl_CoA_acyltransferase"/>
</dbReference>
<keyword evidence="2" id="KW-0012">Acyltransferase</keyword>
<dbReference type="PANTHER" id="PTHR43072">
    <property type="entry name" value="N-ACETYLTRANSFERASE"/>
    <property type="match status" value="1"/>
</dbReference>
<evidence type="ECO:0000313" key="6">
    <source>
        <dbReference type="Proteomes" id="UP000254602"/>
    </source>
</evidence>
<organism evidence="5 6">
    <name type="scientific">Pseudomonas putida</name>
    <name type="common">Arthrobacter siderocapsulatus</name>
    <dbReference type="NCBI Taxonomy" id="303"/>
    <lineage>
        <taxon>Bacteria</taxon>
        <taxon>Pseudomonadati</taxon>
        <taxon>Pseudomonadota</taxon>
        <taxon>Gammaproteobacteria</taxon>
        <taxon>Pseudomonadales</taxon>
        <taxon>Pseudomonadaceae</taxon>
        <taxon>Pseudomonas</taxon>
    </lineage>
</organism>
<gene>
    <name evidence="4" type="ORF">HX798_01800</name>
    <name evidence="5" type="ORF">NCTC7914_03471</name>
</gene>
<name>A0A379KN45_PSEPU</name>
<dbReference type="Gene3D" id="3.40.630.30">
    <property type="match status" value="1"/>
</dbReference>
<reference evidence="5 6" key="1">
    <citation type="submission" date="2018-06" db="EMBL/GenBank/DDBJ databases">
        <authorList>
            <consortium name="Pathogen Informatics"/>
            <person name="Doyle S."/>
        </authorList>
    </citation>
    <scope>NUCLEOTIDE SEQUENCE [LARGE SCALE GENOMIC DNA]</scope>
    <source>
        <strain evidence="5 6">NCTC7914</strain>
    </source>
</reference>
<dbReference type="AlphaFoldDB" id="A0A379KN45"/>
<reference evidence="4 7" key="2">
    <citation type="submission" date="2020-04" db="EMBL/GenBank/DDBJ databases">
        <title>Molecular characterization of pseudomonads from Agaricus bisporus reveal novel blotch 2 pathogens in Western Europe.</title>
        <authorList>
            <person name="Taparia T."/>
            <person name="Krijger M."/>
            <person name="Haynes E."/>
            <person name="Elpinstone J.G."/>
            <person name="Noble R."/>
            <person name="Van Der Wolf J."/>
        </authorList>
    </citation>
    <scope>NUCLEOTIDE SEQUENCE [LARGE SCALE GENOMIC DNA]</scope>
    <source>
        <strain evidence="4 7">P7765</strain>
    </source>
</reference>
<dbReference type="PANTHER" id="PTHR43072:SF23">
    <property type="entry name" value="UPF0039 PROTEIN C11D3.02C"/>
    <property type="match status" value="1"/>
</dbReference>
<evidence type="ECO:0000313" key="7">
    <source>
        <dbReference type="Proteomes" id="UP000542695"/>
    </source>
</evidence>
<evidence type="ECO:0000256" key="1">
    <source>
        <dbReference type="ARBA" id="ARBA00022679"/>
    </source>
</evidence>
<keyword evidence="1 5" id="KW-0808">Transferase</keyword>
<dbReference type="InterPro" id="IPR000182">
    <property type="entry name" value="GNAT_dom"/>
</dbReference>
<dbReference type="CDD" id="cd04301">
    <property type="entry name" value="NAT_SF"/>
    <property type="match status" value="1"/>
</dbReference>
<evidence type="ECO:0000256" key="2">
    <source>
        <dbReference type="ARBA" id="ARBA00023315"/>
    </source>
</evidence>
<evidence type="ECO:0000259" key="3">
    <source>
        <dbReference type="PROSITE" id="PS51186"/>
    </source>
</evidence>
<dbReference type="EMBL" id="UGUY01000001">
    <property type="protein sequence ID" value="SUD69329.1"/>
    <property type="molecule type" value="Genomic_DNA"/>
</dbReference>
<dbReference type="EMBL" id="JACARV010000005">
    <property type="protein sequence ID" value="NWC79018.1"/>
    <property type="molecule type" value="Genomic_DNA"/>
</dbReference>
<evidence type="ECO:0000313" key="4">
    <source>
        <dbReference type="EMBL" id="NWC79018.1"/>
    </source>
</evidence>